<evidence type="ECO:0000313" key="2">
    <source>
        <dbReference type="Proteomes" id="UP000018719"/>
    </source>
</evidence>
<gene>
    <name evidence="1" type="ORF">LEP1GSC047_2972</name>
</gene>
<sequence length="43" mass="5212">MPDKFRNGKNSEKRYRFADSSLEYRDGLSIKRHVFEFRLAKMS</sequence>
<dbReference type="AlphaFoldDB" id="V6HAJ8"/>
<name>V6HAJ8_9LEPT</name>
<evidence type="ECO:0000313" key="1">
    <source>
        <dbReference type="EMBL" id="EQA36446.1"/>
    </source>
</evidence>
<organism evidence="1 2">
    <name type="scientific">Leptospira inadai serovar Lyme str. 10</name>
    <dbReference type="NCBI Taxonomy" id="1049790"/>
    <lineage>
        <taxon>Bacteria</taxon>
        <taxon>Pseudomonadati</taxon>
        <taxon>Spirochaetota</taxon>
        <taxon>Spirochaetia</taxon>
        <taxon>Leptospirales</taxon>
        <taxon>Leptospiraceae</taxon>
        <taxon>Leptospira</taxon>
    </lineage>
</organism>
<reference evidence="1 2" key="1">
    <citation type="submission" date="2013-05" db="EMBL/GenBank/DDBJ databases">
        <authorList>
            <person name="Harkins D.M."/>
            <person name="Durkin A.S."/>
            <person name="Brinkac L.M."/>
            <person name="Haft D.H."/>
            <person name="Selengut J.D."/>
            <person name="Sanka R."/>
            <person name="DePew J."/>
            <person name="Purushe J."/>
            <person name="Hartskeerl R.A."/>
            <person name="Ahmed A."/>
            <person name="van der Linden H."/>
            <person name="Goris M.G.A."/>
            <person name="Vinetz J.M."/>
            <person name="Sutton G.G."/>
            <person name="Nierman W.C."/>
            <person name="Fouts D.E."/>
        </authorList>
    </citation>
    <scope>NUCLEOTIDE SEQUENCE [LARGE SCALE GENOMIC DNA]</scope>
    <source>
        <strain evidence="1 2">10</strain>
    </source>
</reference>
<dbReference type="STRING" id="1049790.LEP1GSC047_2972"/>
<proteinExistence type="predicted"/>
<dbReference type="Proteomes" id="UP000018719">
    <property type="component" value="Unassembled WGS sequence"/>
</dbReference>
<dbReference type="EMBL" id="AHMM02000017">
    <property type="protein sequence ID" value="EQA36446.1"/>
    <property type="molecule type" value="Genomic_DNA"/>
</dbReference>
<comment type="caution">
    <text evidence="1">The sequence shown here is derived from an EMBL/GenBank/DDBJ whole genome shotgun (WGS) entry which is preliminary data.</text>
</comment>
<accession>V6HAJ8</accession>
<protein>
    <submittedName>
        <fullName evidence="1">Uncharacterized protein</fullName>
    </submittedName>
</protein>